<gene>
    <name evidence="1" type="ORF">STAFG_0076</name>
</gene>
<reference evidence="1 2" key="1">
    <citation type="submission" date="2013-02" db="EMBL/GenBank/DDBJ databases">
        <title>Draft Genome Sequence of Streptomyces afghaniensis, Which Produces Compounds of the Julimycin B-Complex.</title>
        <authorList>
            <person name="Gruening B.A."/>
            <person name="Praeg A."/>
            <person name="Erxleben A."/>
            <person name="Guenther S."/>
            <person name="Fiedler H.-P."/>
            <person name="Goodfellow M."/>
            <person name="Mueller M."/>
        </authorList>
    </citation>
    <scope>NUCLEOTIDE SEQUENCE [LARGE SCALE GENOMIC DNA]</scope>
    <source>
        <strain evidence="1 2">772</strain>
    </source>
</reference>
<evidence type="ECO:0000313" key="1">
    <source>
        <dbReference type="EMBL" id="EPJ42867.1"/>
    </source>
</evidence>
<dbReference type="EMBL" id="AOPY01000397">
    <property type="protein sequence ID" value="EPJ42867.1"/>
    <property type="molecule type" value="Genomic_DNA"/>
</dbReference>
<dbReference type="Proteomes" id="UP000015001">
    <property type="component" value="Unassembled WGS sequence"/>
</dbReference>
<sequence length="34" mass="3836">MFRALPVREAVADAESILKGERAKRSRAARQRVP</sequence>
<evidence type="ECO:0000313" key="2">
    <source>
        <dbReference type="Proteomes" id="UP000015001"/>
    </source>
</evidence>
<dbReference type="HOGENOM" id="CLU_3376216_0_0_11"/>
<protein>
    <submittedName>
        <fullName evidence="1">Uncharacterized protein</fullName>
    </submittedName>
</protein>
<name>S4N4B4_9ACTN</name>
<dbReference type="AlphaFoldDB" id="S4N4B4"/>
<proteinExistence type="predicted"/>
<organism evidence="1 2">
    <name type="scientific">Streptomyces afghaniensis 772</name>
    <dbReference type="NCBI Taxonomy" id="1283301"/>
    <lineage>
        <taxon>Bacteria</taxon>
        <taxon>Bacillati</taxon>
        <taxon>Actinomycetota</taxon>
        <taxon>Actinomycetes</taxon>
        <taxon>Kitasatosporales</taxon>
        <taxon>Streptomycetaceae</taxon>
        <taxon>Streptomyces</taxon>
    </lineage>
</organism>
<comment type="caution">
    <text evidence="1">The sequence shown here is derived from an EMBL/GenBank/DDBJ whole genome shotgun (WGS) entry which is preliminary data.</text>
</comment>
<keyword evidence="2" id="KW-1185">Reference proteome</keyword>
<accession>S4N4B4</accession>